<keyword evidence="4 6" id="KW-1133">Transmembrane helix</keyword>
<dbReference type="Gene3D" id="1.20.58.340">
    <property type="entry name" value="Magnesium transport protein CorA, transmembrane region"/>
    <property type="match status" value="2"/>
</dbReference>
<dbReference type="Gene3D" id="3.30.460.20">
    <property type="entry name" value="CorA soluble domain-like"/>
    <property type="match status" value="1"/>
</dbReference>
<evidence type="ECO:0000256" key="3">
    <source>
        <dbReference type="ARBA" id="ARBA00022692"/>
    </source>
</evidence>
<evidence type="ECO:0000256" key="4">
    <source>
        <dbReference type="ARBA" id="ARBA00022989"/>
    </source>
</evidence>
<proteinExistence type="inferred from homology"/>
<dbReference type="PANTHER" id="PTHR47891:SF2">
    <property type="entry name" value="MAGNESIUM AND COBALT TRANSPORTER"/>
    <property type="match status" value="1"/>
</dbReference>
<dbReference type="EMBL" id="DVFV01000020">
    <property type="protein sequence ID" value="HIQ90146.1"/>
    <property type="molecule type" value="Genomic_DNA"/>
</dbReference>
<comment type="subcellular location">
    <subcellularLocation>
        <location evidence="1">Membrane</location>
        <topology evidence="1">Multi-pass membrane protein</topology>
    </subcellularLocation>
</comment>
<organism evidence="7 8">
    <name type="scientific">Candidatus Coprosoma intestinipullorum</name>
    <dbReference type="NCBI Taxonomy" id="2840752"/>
    <lineage>
        <taxon>Bacteria</taxon>
        <taxon>Bacillati</taxon>
        <taxon>Bacillota</taxon>
        <taxon>Bacillota incertae sedis</taxon>
        <taxon>Candidatus Coprosoma</taxon>
    </lineage>
</organism>
<reference evidence="7" key="1">
    <citation type="submission" date="2020-10" db="EMBL/GenBank/DDBJ databases">
        <authorList>
            <person name="Gilroy R."/>
        </authorList>
    </citation>
    <scope>NUCLEOTIDE SEQUENCE</scope>
    <source>
        <strain evidence="7">CHK147-3167</strain>
    </source>
</reference>
<reference evidence="7" key="2">
    <citation type="journal article" date="2021" name="PeerJ">
        <title>Extensive microbial diversity within the chicken gut microbiome revealed by metagenomics and culture.</title>
        <authorList>
            <person name="Gilroy R."/>
            <person name="Ravi A."/>
            <person name="Getino M."/>
            <person name="Pursley I."/>
            <person name="Horton D.L."/>
            <person name="Alikhan N.F."/>
            <person name="Baker D."/>
            <person name="Gharbi K."/>
            <person name="Hall N."/>
            <person name="Watson M."/>
            <person name="Adriaenssens E.M."/>
            <person name="Foster-Nyarko E."/>
            <person name="Jarju S."/>
            <person name="Secka A."/>
            <person name="Antonio M."/>
            <person name="Oren A."/>
            <person name="Chaudhuri R.R."/>
            <person name="La Ragione R."/>
            <person name="Hildebrand F."/>
            <person name="Pallen M.J."/>
        </authorList>
    </citation>
    <scope>NUCLEOTIDE SEQUENCE</scope>
    <source>
        <strain evidence="7">CHK147-3167</strain>
    </source>
</reference>
<dbReference type="PANTHER" id="PTHR47891">
    <property type="entry name" value="TRANSPORTER-RELATED"/>
    <property type="match status" value="1"/>
</dbReference>
<name>A0A9D0ZPK2_9FIRM</name>
<evidence type="ECO:0000256" key="2">
    <source>
        <dbReference type="ARBA" id="ARBA00009765"/>
    </source>
</evidence>
<protein>
    <submittedName>
        <fullName evidence="7">Magnesium transporter CorA family protein</fullName>
    </submittedName>
</protein>
<dbReference type="SUPFAM" id="SSF144083">
    <property type="entry name" value="Magnesium transport protein CorA, transmembrane region"/>
    <property type="match status" value="1"/>
</dbReference>
<evidence type="ECO:0000256" key="6">
    <source>
        <dbReference type="SAM" id="Phobius"/>
    </source>
</evidence>
<accession>A0A9D0ZPK2</accession>
<dbReference type="CDD" id="cd12827">
    <property type="entry name" value="EcCorA_ZntB-like_u2"/>
    <property type="match status" value="1"/>
</dbReference>
<gene>
    <name evidence="7" type="ORF">IAB27_00750</name>
</gene>
<comment type="similarity">
    <text evidence="2">Belongs to the CorA metal ion transporter (MIT) (TC 1.A.35) family.</text>
</comment>
<evidence type="ECO:0000256" key="1">
    <source>
        <dbReference type="ARBA" id="ARBA00004141"/>
    </source>
</evidence>
<keyword evidence="3 6" id="KW-0812">Transmembrane</keyword>
<comment type="caution">
    <text evidence="7">The sequence shown here is derived from an EMBL/GenBank/DDBJ whole genome shotgun (WGS) entry which is preliminary data.</text>
</comment>
<dbReference type="Proteomes" id="UP000886786">
    <property type="component" value="Unassembled WGS sequence"/>
</dbReference>
<dbReference type="InterPro" id="IPR045863">
    <property type="entry name" value="CorA_TM1_TM2"/>
</dbReference>
<dbReference type="SUPFAM" id="SSF143865">
    <property type="entry name" value="CorA soluble domain-like"/>
    <property type="match status" value="1"/>
</dbReference>
<dbReference type="AlphaFoldDB" id="A0A9D0ZPK2"/>
<evidence type="ECO:0000256" key="5">
    <source>
        <dbReference type="ARBA" id="ARBA00023136"/>
    </source>
</evidence>
<dbReference type="InterPro" id="IPR047199">
    <property type="entry name" value="CorA-like"/>
</dbReference>
<dbReference type="GO" id="GO:0046873">
    <property type="term" value="F:metal ion transmembrane transporter activity"/>
    <property type="evidence" value="ECO:0007669"/>
    <property type="project" value="InterPro"/>
</dbReference>
<feature type="transmembrane region" description="Helical" evidence="6">
    <location>
        <begin position="255"/>
        <end position="275"/>
    </location>
</feature>
<evidence type="ECO:0000313" key="8">
    <source>
        <dbReference type="Proteomes" id="UP000886786"/>
    </source>
</evidence>
<sequence>MIKIYKTDENTGILNSISQVQEQSWIHMVRPTKEEIDLVSEKTGIAKSLFVKVLDEEEISRIESEGKATLIVADIPYMVDYSVKNKYRTLPLGIICSGNFIVTIILKENKLFDDFEKGLVKNFDTSKKTRFTIQLFLRISQGYLRALNKMNQDIQREERILAKATKNQELLEMLNIEKSLVYFMGALKYNKTTLDKLSKGTILPFFDEDADLLEDAMIECGQAIEMATIYKEIMASTTETYASVISNNLNGIMKFLSAITIVFSIPTMIASFMGMNVPLGKFATHPASFLILVIISLVVAFIIAYWLKKKDMF</sequence>
<dbReference type="GO" id="GO:0016020">
    <property type="term" value="C:membrane"/>
    <property type="evidence" value="ECO:0007669"/>
    <property type="project" value="UniProtKB-SubCell"/>
</dbReference>
<dbReference type="InterPro" id="IPR002523">
    <property type="entry name" value="MgTranspt_CorA/ZnTranspt_ZntB"/>
</dbReference>
<dbReference type="Pfam" id="PF01544">
    <property type="entry name" value="CorA"/>
    <property type="match status" value="1"/>
</dbReference>
<evidence type="ECO:0000313" key="7">
    <source>
        <dbReference type="EMBL" id="HIQ90146.1"/>
    </source>
</evidence>
<keyword evidence="5 6" id="KW-0472">Membrane</keyword>
<feature type="transmembrane region" description="Helical" evidence="6">
    <location>
        <begin position="287"/>
        <end position="307"/>
    </location>
</feature>
<dbReference type="InterPro" id="IPR045861">
    <property type="entry name" value="CorA_cytoplasmic_dom"/>
</dbReference>